<protein>
    <submittedName>
        <fullName evidence="2">Glycogen debranching enzyme</fullName>
    </submittedName>
</protein>
<evidence type="ECO:0000256" key="1">
    <source>
        <dbReference type="SAM" id="MobiDB-lite"/>
    </source>
</evidence>
<reference evidence="2" key="1">
    <citation type="submission" date="2021-07" db="EMBL/GenBank/DDBJ databases">
        <authorList>
            <person name="Catto M.A."/>
            <person name="Jacobson A."/>
            <person name="Kennedy G."/>
            <person name="Labadie P."/>
            <person name="Hunt B.G."/>
            <person name="Srinivasan R."/>
        </authorList>
    </citation>
    <scope>NUCLEOTIDE SEQUENCE</scope>
    <source>
        <strain evidence="2">PL_HMW_Pooled</strain>
        <tissue evidence="2">Head</tissue>
    </source>
</reference>
<feature type="compositionally biased region" description="Basic and acidic residues" evidence="1">
    <location>
        <begin position="202"/>
        <end position="211"/>
    </location>
</feature>
<dbReference type="EMBL" id="JAHWGI010000033">
    <property type="protein sequence ID" value="KAK3908262.1"/>
    <property type="molecule type" value="Genomic_DNA"/>
</dbReference>
<dbReference type="Proteomes" id="UP001219518">
    <property type="component" value="Unassembled WGS sequence"/>
</dbReference>
<name>A0AAE1GS51_9NEOP</name>
<dbReference type="AlphaFoldDB" id="A0AAE1GS51"/>
<accession>A0AAE1GS51</accession>
<organism evidence="2 3">
    <name type="scientific">Frankliniella fusca</name>
    <dbReference type="NCBI Taxonomy" id="407009"/>
    <lineage>
        <taxon>Eukaryota</taxon>
        <taxon>Metazoa</taxon>
        <taxon>Ecdysozoa</taxon>
        <taxon>Arthropoda</taxon>
        <taxon>Hexapoda</taxon>
        <taxon>Insecta</taxon>
        <taxon>Pterygota</taxon>
        <taxon>Neoptera</taxon>
        <taxon>Paraneoptera</taxon>
        <taxon>Thysanoptera</taxon>
        <taxon>Terebrantia</taxon>
        <taxon>Thripoidea</taxon>
        <taxon>Thripidae</taxon>
        <taxon>Frankliniella</taxon>
    </lineage>
</organism>
<sequence>MKRKLEKGHEMDLCVWLREPVRELVLDALLEPLLEPLLELRRLLEARLQTDGMDAELKSAALLGARWSTACGTLVVDAGCKATPNSVCFVVPPLSLLMAMPHESDKDREPPLSLLMATPHESDKDREPPLSLLMAMPHESDKDREPPLSLLMAMPHESDKDKDREVKLVCGITLYYLLTSTSGGAGPQMKAELRDSAVLVCDRDPPGDRQAPRRAALGVPRACPARSKGHGERKT</sequence>
<comment type="caution">
    <text evidence="2">The sequence shown here is derived from an EMBL/GenBank/DDBJ whole genome shotgun (WGS) entry which is preliminary data.</text>
</comment>
<evidence type="ECO:0000313" key="2">
    <source>
        <dbReference type="EMBL" id="KAK3908262.1"/>
    </source>
</evidence>
<feature type="region of interest" description="Disordered" evidence="1">
    <location>
        <begin position="202"/>
        <end position="235"/>
    </location>
</feature>
<gene>
    <name evidence="2" type="ORF">KUF71_018775</name>
</gene>
<proteinExistence type="predicted"/>
<reference evidence="2" key="2">
    <citation type="journal article" date="2023" name="BMC Genomics">
        <title>Pest status, molecular evolution, and epigenetic factors derived from the genome assembly of Frankliniella fusca, a thysanopteran phytovirus vector.</title>
        <authorList>
            <person name="Catto M.A."/>
            <person name="Labadie P.E."/>
            <person name="Jacobson A.L."/>
            <person name="Kennedy G.G."/>
            <person name="Srinivasan R."/>
            <person name="Hunt B.G."/>
        </authorList>
    </citation>
    <scope>NUCLEOTIDE SEQUENCE</scope>
    <source>
        <strain evidence="2">PL_HMW_Pooled</strain>
    </source>
</reference>
<evidence type="ECO:0000313" key="3">
    <source>
        <dbReference type="Proteomes" id="UP001219518"/>
    </source>
</evidence>
<keyword evidence="3" id="KW-1185">Reference proteome</keyword>